<organism evidence="4 5">
    <name type="scientific">Entamoeba invadens IP1</name>
    <dbReference type="NCBI Taxonomy" id="370355"/>
    <lineage>
        <taxon>Eukaryota</taxon>
        <taxon>Amoebozoa</taxon>
        <taxon>Evosea</taxon>
        <taxon>Archamoebae</taxon>
        <taxon>Mastigamoebida</taxon>
        <taxon>Entamoebidae</taxon>
        <taxon>Entamoeba</taxon>
    </lineage>
</organism>
<evidence type="ECO:0000256" key="1">
    <source>
        <dbReference type="ARBA" id="ARBA00007469"/>
    </source>
</evidence>
<evidence type="ECO:0000313" key="4">
    <source>
        <dbReference type="EMBL" id="ELP89507.1"/>
    </source>
</evidence>
<dbReference type="Proteomes" id="UP000014680">
    <property type="component" value="Unassembled WGS sequence"/>
</dbReference>
<keyword evidence="5" id="KW-1185">Reference proteome</keyword>
<dbReference type="InterPro" id="IPR001568">
    <property type="entry name" value="RNase_T2-like"/>
</dbReference>
<sequence length="250" mass="28574">MNTMVCVTFFLITLSIACDFTPTIPCINTTQARGVMFAYLVLSWPGTFCLDKCCHSSIPLDKGFSIHGYWPQISYTEYPSCCYTQWTSDAISTYISTHPTLQNDLATYWPSLKRCLFFNYEFLKHATCLPSLFSGKDAPSDFASIPLNFVKSHDVWAALKNNGIRDDYTKYSKSFITDILFRVFNATPILFCDGEYFDELRLCSQIPYFNEVKEPNVFNCSSEAKQLETCGDIIVFPPYPEVDTNSICYY</sequence>
<evidence type="ECO:0000256" key="3">
    <source>
        <dbReference type="SAM" id="SignalP"/>
    </source>
</evidence>
<dbReference type="GO" id="GO:0006401">
    <property type="term" value="P:RNA catabolic process"/>
    <property type="evidence" value="ECO:0007669"/>
    <property type="project" value="TreeGrafter"/>
</dbReference>
<feature type="chain" id="PRO_5001980201" evidence="3">
    <location>
        <begin position="18"/>
        <end position="250"/>
    </location>
</feature>
<dbReference type="Pfam" id="PF00445">
    <property type="entry name" value="Ribonuclease_T2"/>
    <property type="match status" value="1"/>
</dbReference>
<dbReference type="SUPFAM" id="SSF55895">
    <property type="entry name" value="Ribonuclease Rh-like"/>
    <property type="match status" value="1"/>
</dbReference>
<dbReference type="GeneID" id="14888385"/>
<dbReference type="AlphaFoldDB" id="A0A0A1U5K2"/>
<protein>
    <submittedName>
        <fullName evidence="4">Ribonuclease 2, putative</fullName>
    </submittedName>
</protein>
<keyword evidence="3" id="KW-0732">Signal</keyword>
<dbReference type="GO" id="GO:0003723">
    <property type="term" value="F:RNA binding"/>
    <property type="evidence" value="ECO:0007669"/>
    <property type="project" value="InterPro"/>
</dbReference>
<dbReference type="PANTHER" id="PTHR11240:SF22">
    <property type="entry name" value="RIBONUCLEASE T2"/>
    <property type="match status" value="1"/>
</dbReference>
<dbReference type="OrthoDB" id="435754at2759"/>
<feature type="signal peptide" evidence="3">
    <location>
        <begin position="1"/>
        <end position="17"/>
    </location>
</feature>
<evidence type="ECO:0000313" key="5">
    <source>
        <dbReference type="Proteomes" id="UP000014680"/>
    </source>
</evidence>
<dbReference type="EMBL" id="KB206629">
    <property type="protein sequence ID" value="ELP89507.1"/>
    <property type="molecule type" value="Genomic_DNA"/>
</dbReference>
<dbReference type="VEuPathDB" id="AmoebaDB:EIN_391620"/>
<comment type="similarity">
    <text evidence="1 2">Belongs to the RNase T2 family.</text>
</comment>
<dbReference type="GO" id="GO:0005576">
    <property type="term" value="C:extracellular region"/>
    <property type="evidence" value="ECO:0007669"/>
    <property type="project" value="TreeGrafter"/>
</dbReference>
<dbReference type="KEGG" id="eiv:EIN_391620"/>
<evidence type="ECO:0000256" key="2">
    <source>
        <dbReference type="RuleBase" id="RU004328"/>
    </source>
</evidence>
<proteinExistence type="inferred from homology"/>
<reference evidence="4 5" key="1">
    <citation type="submission" date="2012-10" db="EMBL/GenBank/DDBJ databases">
        <authorList>
            <person name="Zafar N."/>
            <person name="Inman J."/>
            <person name="Hall N."/>
            <person name="Lorenzi H."/>
            <person name="Caler E."/>
        </authorList>
    </citation>
    <scope>NUCLEOTIDE SEQUENCE [LARGE SCALE GENOMIC DNA]</scope>
    <source>
        <strain evidence="4 5">IP1</strain>
    </source>
</reference>
<name>A0A0A1U5K2_ENTIV</name>
<gene>
    <name evidence="4" type="ORF">EIN_391620</name>
</gene>
<dbReference type="PANTHER" id="PTHR11240">
    <property type="entry name" value="RIBONUCLEASE T2"/>
    <property type="match status" value="1"/>
</dbReference>
<dbReference type="InterPro" id="IPR036430">
    <property type="entry name" value="RNase_T2-like_sf"/>
</dbReference>
<accession>A0A0A1U5K2</accession>
<dbReference type="Gene3D" id="3.90.730.10">
    <property type="entry name" value="Ribonuclease T2-like"/>
    <property type="match status" value="1"/>
</dbReference>
<dbReference type="GO" id="GO:0033897">
    <property type="term" value="F:ribonuclease T2 activity"/>
    <property type="evidence" value="ECO:0007669"/>
    <property type="project" value="InterPro"/>
</dbReference>
<dbReference type="RefSeq" id="XP_004256278.1">
    <property type="nucleotide sequence ID" value="XM_004256230.1"/>
</dbReference>